<dbReference type="KEGG" id="pox:MB84_30790"/>
<dbReference type="OrthoDB" id="9131704at2"/>
<sequence>MKKVVYLAMQSQLESILREWKIERVVIHRIAAREWIPFIDIRNEVSQAAYTCSIRVKKGFEPRTWSDLRALVDWIDVKVGVKECSLSLSDFKWESENLTVE</sequence>
<organism evidence="1 2">
    <name type="scientific">Pandoraea oxalativorans</name>
    <dbReference type="NCBI Taxonomy" id="573737"/>
    <lineage>
        <taxon>Bacteria</taxon>
        <taxon>Pseudomonadati</taxon>
        <taxon>Pseudomonadota</taxon>
        <taxon>Betaproteobacteria</taxon>
        <taxon>Burkholderiales</taxon>
        <taxon>Burkholderiaceae</taxon>
        <taxon>Pandoraea</taxon>
    </lineage>
</organism>
<dbReference type="RefSeq" id="WP_052654840.1">
    <property type="nucleotide sequence ID" value="NZ_CP011521.2"/>
</dbReference>
<evidence type="ECO:0000313" key="2">
    <source>
        <dbReference type="Proteomes" id="UP000035050"/>
    </source>
</evidence>
<dbReference type="PATRIC" id="fig|573737.6.peg.6252"/>
<gene>
    <name evidence="1" type="ORF">MB84_30790</name>
</gene>
<dbReference type="NCBIfam" id="NF041289">
    <property type="entry name" value="KorA"/>
    <property type="match status" value="1"/>
</dbReference>
<evidence type="ECO:0008006" key="3">
    <source>
        <dbReference type="Google" id="ProtNLM"/>
    </source>
</evidence>
<dbReference type="EMBL" id="CP011521">
    <property type="protein sequence ID" value="AKK25111.1"/>
    <property type="molecule type" value="Genomic_DNA"/>
</dbReference>
<name>A0A0G3IGX1_9BURK</name>
<reference evidence="1" key="1">
    <citation type="submission" date="2016-06" db="EMBL/GenBank/DDBJ databases">
        <title>Pandoraea oxalativorans DSM 23570 Genome Sequencing.</title>
        <authorList>
            <person name="Ee R."/>
            <person name="Lim Y.-L."/>
            <person name="Yong D."/>
            <person name="Yin W.-F."/>
            <person name="Chan K.-G."/>
        </authorList>
    </citation>
    <scope>NUCLEOTIDE SEQUENCE</scope>
    <source>
        <strain evidence="1">DSM 23570</strain>
        <plasmid evidence="1">pPO70-4</plasmid>
    </source>
</reference>
<keyword evidence="2" id="KW-1185">Reference proteome</keyword>
<dbReference type="AlphaFoldDB" id="A0A0G3IGX1"/>
<accession>A0A0G3IGX1</accession>
<evidence type="ECO:0000313" key="1">
    <source>
        <dbReference type="EMBL" id="AKK25111.1"/>
    </source>
</evidence>
<protein>
    <recommendedName>
        <fullName evidence="3">Transcriptional regulator</fullName>
    </recommendedName>
</protein>
<proteinExistence type="predicted"/>
<geneLocation type="plasmid" evidence="1 2">
    <name>pPO70-4</name>
</geneLocation>
<keyword evidence="1" id="KW-0614">Plasmid</keyword>
<dbReference type="Proteomes" id="UP000035050">
    <property type="component" value="Plasmid pPO70-4"/>
</dbReference>